<dbReference type="EMBL" id="SPQZ01000003">
    <property type="protein sequence ID" value="TFV98202.1"/>
    <property type="molecule type" value="Genomic_DNA"/>
</dbReference>
<keyword evidence="4" id="KW-1185">Reference proteome</keyword>
<dbReference type="InterPro" id="IPR029058">
    <property type="entry name" value="AB_hydrolase_fold"/>
</dbReference>
<sequence>MPLSPVRPRRRPPRYSAGVVEASDGTRSRRRRRRWVVTVLAALVATVIAVFTFTVDRRVDAGLIEEWQAPAFYGTTGSEGSAPPGTLVRSERLLSAPTGSEAWRILYHSTDALGHDILTSGVVVAPVGAAPPEGRTIVSWGHPTTGAAQRCAPSVGVDPFLLIEGLGDFIDAGYVVVAADYSGMGAAGPDSYLIGATEGGNLLDAARVARTLPTGASDRLVLWGHSQGGHAALFAGQMAAEYAPELVLEAVAVAAPATDLGSLMNADIGTVSGVTISAYAFAAFSSVYGPSTPDAQLTDILTPDGAAAVPAMAKLCLFGQNKQLHAIATPLIGKYLTADPATTEPWKTMLAENTPGAAALPVPLFVAQGLTDTLVHPDLTSDFVQRARALGVDVVYDEIADTGHGEVALRAVPKVLPWLASVGGGPR</sequence>
<organism evidence="3 4">
    <name type="scientific">Orlajensenia leifsoniae</name>
    <dbReference type="NCBI Taxonomy" id="2561933"/>
    <lineage>
        <taxon>Bacteria</taxon>
        <taxon>Bacillati</taxon>
        <taxon>Actinomycetota</taxon>
        <taxon>Actinomycetes</taxon>
        <taxon>Micrococcales</taxon>
        <taxon>Microbacteriaceae</taxon>
        <taxon>Orlajensenia</taxon>
    </lineage>
</organism>
<dbReference type="GO" id="GO:0004806">
    <property type="term" value="F:triacylglycerol lipase activity"/>
    <property type="evidence" value="ECO:0007669"/>
    <property type="project" value="InterPro"/>
</dbReference>
<comment type="caution">
    <text evidence="3">The sequence shown here is derived from an EMBL/GenBank/DDBJ whole genome shotgun (WGS) entry which is preliminary data.</text>
</comment>
<feature type="transmembrane region" description="Helical" evidence="2">
    <location>
        <begin position="35"/>
        <end position="55"/>
    </location>
</feature>
<keyword evidence="2" id="KW-0812">Transmembrane</keyword>
<dbReference type="SUPFAM" id="SSF53474">
    <property type="entry name" value="alpha/beta-Hydrolases"/>
    <property type="match status" value="1"/>
</dbReference>
<evidence type="ECO:0000313" key="4">
    <source>
        <dbReference type="Proteomes" id="UP000298127"/>
    </source>
</evidence>
<dbReference type="AlphaFoldDB" id="A0A4Y9R2L4"/>
<dbReference type="Proteomes" id="UP000298127">
    <property type="component" value="Unassembled WGS sequence"/>
</dbReference>
<gene>
    <name evidence="3" type="ORF">E4M00_09260</name>
</gene>
<evidence type="ECO:0000256" key="2">
    <source>
        <dbReference type="SAM" id="Phobius"/>
    </source>
</evidence>
<dbReference type="InterPro" id="IPR005152">
    <property type="entry name" value="Lipase_secreted"/>
</dbReference>
<dbReference type="PANTHER" id="PTHR34853">
    <property type="match status" value="1"/>
</dbReference>
<feature type="region of interest" description="Disordered" evidence="1">
    <location>
        <begin position="1"/>
        <end position="23"/>
    </location>
</feature>
<keyword evidence="3" id="KW-0378">Hydrolase</keyword>
<proteinExistence type="predicted"/>
<dbReference type="Pfam" id="PF03583">
    <property type="entry name" value="LIP"/>
    <property type="match status" value="1"/>
</dbReference>
<name>A0A4Y9R2L4_9MICO</name>
<dbReference type="GO" id="GO:0016042">
    <property type="term" value="P:lipid catabolic process"/>
    <property type="evidence" value="ECO:0007669"/>
    <property type="project" value="InterPro"/>
</dbReference>
<dbReference type="PIRSF" id="PIRSF029171">
    <property type="entry name" value="Esterase_LipA"/>
    <property type="match status" value="1"/>
</dbReference>
<evidence type="ECO:0000256" key="1">
    <source>
        <dbReference type="SAM" id="MobiDB-lite"/>
    </source>
</evidence>
<protein>
    <submittedName>
        <fullName evidence="3">Alpha/beta fold hydrolase</fullName>
    </submittedName>
</protein>
<dbReference type="Gene3D" id="3.40.50.1820">
    <property type="entry name" value="alpha/beta hydrolase"/>
    <property type="match status" value="2"/>
</dbReference>
<dbReference type="PANTHER" id="PTHR34853:SF1">
    <property type="entry name" value="LIPASE 5"/>
    <property type="match status" value="1"/>
</dbReference>
<reference evidence="3 4" key="1">
    <citation type="journal article" date="2018" name="J. Microbiol.">
        <title>Leifsonia flava sp. nov., a novel actinobacterium isolated from the rhizosphere of Aquilegia viridiflora.</title>
        <authorList>
            <person name="Cai Y."/>
            <person name="Tao W.Z."/>
            <person name="Ma Y.J."/>
            <person name="Cheng J."/>
            <person name="Zhang M.Y."/>
            <person name="Zhang Y.X."/>
        </authorList>
    </citation>
    <scope>NUCLEOTIDE SEQUENCE [LARGE SCALE GENOMIC DNA]</scope>
    <source>
        <strain evidence="3 4">SYP-B2174</strain>
    </source>
</reference>
<keyword evidence="2" id="KW-0472">Membrane</keyword>
<evidence type="ECO:0000313" key="3">
    <source>
        <dbReference type="EMBL" id="TFV98202.1"/>
    </source>
</evidence>
<accession>A0A4Y9R2L4</accession>
<keyword evidence="2" id="KW-1133">Transmembrane helix</keyword>